<dbReference type="InterPro" id="IPR032466">
    <property type="entry name" value="Metal_Hydrolase"/>
</dbReference>
<organism evidence="2">
    <name type="scientific">marine sediment metagenome</name>
    <dbReference type="NCBI Taxonomy" id="412755"/>
    <lineage>
        <taxon>unclassified sequences</taxon>
        <taxon>metagenomes</taxon>
        <taxon>ecological metagenomes</taxon>
    </lineage>
</organism>
<gene>
    <name evidence="2" type="ORF">S01H1_30573</name>
</gene>
<sequence length="228" mass="25952">ARHIEALARDYPVYGLKTVTSYIQSYVKHLLTKRGSAFLDLAARHDWPILIHSAVHPGDPWANVFDILAVARARPDLRIGIAHTARFCRRALEMANDLPNCFVDLSAFHIHCRLARDNSPTVSPGDERFPADYRRPLSAMKKIVRAFPDTMIWGTDTPAYRFFGSFTDDTGRTLTVRLECDWDTEVKALRRLAPATVRRIAHDNTLRFLFGHRGLSPRSCQRHPLPVP</sequence>
<dbReference type="Gene3D" id="3.20.20.140">
    <property type="entry name" value="Metal-dependent hydrolases"/>
    <property type="match status" value="1"/>
</dbReference>
<protein>
    <recommendedName>
        <fullName evidence="1">Amidohydrolase-related domain-containing protein</fullName>
    </recommendedName>
</protein>
<name>X0TFA8_9ZZZZ</name>
<dbReference type="Pfam" id="PF04909">
    <property type="entry name" value="Amidohydro_2"/>
    <property type="match status" value="1"/>
</dbReference>
<evidence type="ECO:0000259" key="1">
    <source>
        <dbReference type="Pfam" id="PF04909"/>
    </source>
</evidence>
<evidence type="ECO:0000313" key="2">
    <source>
        <dbReference type="EMBL" id="GAF85966.1"/>
    </source>
</evidence>
<dbReference type="GO" id="GO:0016787">
    <property type="term" value="F:hydrolase activity"/>
    <property type="evidence" value="ECO:0007669"/>
    <property type="project" value="InterPro"/>
</dbReference>
<proteinExistence type="predicted"/>
<feature type="non-terminal residue" evidence="2">
    <location>
        <position position="1"/>
    </location>
</feature>
<comment type="caution">
    <text evidence="2">The sequence shown here is derived from an EMBL/GenBank/DDBJ whole genome shotgun (WGS) entry which is preliminary data.</text>
</comment>
<dbReference type="EMBL" id="BARS01018824">
    <property type="protein sequence ID" value="GAF85966.1"/>
    <property type="molecule type" value="Genomic_DNA"/>
</dbReference>
<dbReference type="InterPro" id="IPR006680">
    <property type="entry name" value="Amidohydro-rel"/>
</dbReference>
<accession>X0TFA8</accession>
<reference evidence="2" key="1">
    <citation type="journal article" date="2014" name="Front. Microbiol.">
        <title>High frequency of phylogenetically diverse reductive dehalogenase-homologous genes in deep subseafloor sedimentary metagenomes.</title>
        <authorList>
            <person name="Kawai M."/>
            <person name="Futagami T."/>
            <person name="Toyoda A."/>
            <person name="Takaki Y."/>
            <person name="Nishi S."/>
            <person name="Hori S."/>
            <person name="Arai W."/>
            <person name="Tsubouchi T."/>
            <person name="Morono Y."/>
            <person name="Uchiyama I."/>
            <person name="Ito T."/>
            <person name="Fujiyama A."/>
            <person name="Inagaki F."/>
            <person name="Takami H."/>
        </authorList>
    </citation>
    <scope>NUCLEOTIDE SEQUENCE</scope>
    <source>
        <strain evidence="2">Expedition CK06-06</strain>
    </source>
</reference>
<dbReference type="AlphaFoldDB" id="X0TFA8"/>
<dbReference type="SUPFAM" id="SSF51556">
    <property type="entry name" value="Metallo-dependent hydrolases"/>
    <property type="match status" value="1"/>
</dbReference>
<feature type="domain" description="Amidohydrolase-related" evidence="1">
    <location>
        <begin position="12"/>
        <end position="209"/>
    </location>
</feature>